<protein>
    <submittedName>
        <fullName evidence="1">Uncharacterized protein</fullName>
    </submittedName>
</protein>
<dbReference type="AlphaFoldDB" id="A0AAN7D1Z8"/>
<accession>A0AAN7D1Z8</accession>
<dbReference type="EMBL" id="JASEJX010000042">
    <property type="protein sequence ID" value="KAK4508966.1"/>
    <property type="molecule type" value="Genomic_DNA"/>
</dbReference>
<dbReference type="Proteomes" id="UP001304243">
    <property type="component" value="Unassembled WGS sequence"/>
</dbReference>
<gene>
    <name evidence="1" type="ORF">ATC70_013239</name>
</gene>
<evidence type="ECO:0000313" key="1">
    <source>
        <dbReference type="EMBL" id="KAK4508966.1"/>
    </source>
</evidence>
<dbReference type="GeneID" id="89956925"/>
<proteinExistence type="predicted"/>
<sequence>MTKSRFEAFEREWNDHRTALVVPFFNDRNNQRLRERAEATLLLTDNIEHEYAVTVDQLSFLNSRHFSITTSGYIAGLKRQLLAKNQPT</sequence>
<name>A0AAN7D1Z8_9FUNG</name>
<reference evidence="1 2" key="1">
    <citation type="submission" date="2022-11" db="EMBL/GenBank/DDBJ databases">
        <title>Mucor velutinosus strain NIH1002 WGS.</title>
        <authorList>
            <person name="Subramanian P."/>
            <person name="Mullikin J.C."/>
            <person name="Segre J.A."/>
            <person name="Zelazny A.M."/>
        </authorList>
    </citation>
    <scope>NUCLEOTIDE SEQUENCE [LARGE SCALE GENOMIC DNA]</scope>
    <source>
        <strain evidence="1 2">NIH1002</strain>
    </source>
</reference>
<organism evidence="1 2">
    <name type="scientific">Mucor velutinosus</name>
    <dbReference type="NCBI Taxonomy" id="708070"/>
    <lineage>
        <taxon>Eukaryota</taxon>
        <taxon>Fungi</taxon>
        <taxon>Fungi incertae sedis</taxon>
        <taxon>Mucoromycota</taxon>
        <taxon>Mucoromycotina</taxon>
        <taxon>Mucoromycetes</taxon>
        <taxon>Mucorales</taxon>
        <taxon>Mucorineae</taxon>
        <taxon>Mucoraceae</taxon>
        <taxon>Mucor</taxon>
    </lineage>
</organism>
<comment type="caution">
    <text evidence="1">The sequence shown here is derived from an EMBL/GenBank/DDBJ whole genome shotgun (WGS) entry which is preliminary data.</text>
</comment>
<keyword evidence="2" id="KW-1185">Reference proteome</keyword>
<evidence type="ECO:0000313" key="2">
    <source>
        <dbReference type="Proteomes" id="UP001304243"/>
    </source>
</evidence>
<dbReference type="RefSeq" id="XP_064675632.1">
    <property type="nucleotide sequence ID" value="XM_064832404.1"/>
</dbReference>